<sequence>MSFNRGLSTASRFVWIGLNHLAYEQNNTCIEGSVKSIGNRLGLCDRTFKKAIEELRKARLLTLINMKTNLGANSFKYDLTPILNASCNEELSHPSFRNLLLSQKPFAGKKITVRQRMLMIAVLAISEEFGFVTDLHKVKLSKLTGIPRHNISPNLFKLEAKGLISPIIQSNSKKSIWAHQPELSAGSSGIKLLFSSYQYLETKVISLFTRNKELEKQLSTLDPLKLGKKPMNYPNMRWADIDRHLSNPFHTAPDMARQSLLEAITLESGRTVWKRLEKKNLLFDLNLVLLQAAVQILLSTDSSGMYNESAQTNDMIQQQLQFFPITPKQRETLIQIAVLLSAMIATAIKNQIKHIFPKWRLTGSHIWIVSLHPILTLHCYGANESGMSKNYIFNYEPNYNDRNETSRSGT</sequence>
<evidence type="ECO:0000313" key="2">
    <source>
        <dbReference type="Proteomes" id="UP001059950"/>
    </source>
</evidence>
<proteinExistence type="predicted"/>
<accession>A0ABY5GSI1</accession>
<dbReference type="EMBL" id="CP073344">
    <property type="protein sequence ID" value="UTW02910.1"/>
    <property type="molecule type" value="Genomic_DNA"/>
</dbReference>
<dbReference type="Proteomes" id="UP001059950">
    <property type="component" value="Chromosome"/>
</dbReference>
<keyword evidence="2" id="KW-1185">Reference proteome</keyword>
<gene>
    <name evidence="1" type="ORF">KDX31_16485</name>
</gene>
<organism evidence="1 2">
    <name type="scientific">Amphritea atlantica</name>
    <dbReference type="NCBI Taxonomy" id="355243"/>
    <lineage>
        <taxon>Bacteria</taxon>
        <taxon>Pseudomonadati</taxon>
        <taxon>Pseudomonadota</taxon>
        <taxon>Gammaproteobacteria</taxon>
        <taxon>Oceanospirillales</taxon>
        <taxon>Oceanospirillaceae</taxon>
        <taxon>Amphritea</taxon>
    </lineage>
</organism>
<name>A0ABY5GSI1_9GAMM</name>
<evidence type="ECO:0008006" key="3">
    <source>
        <dbReference type="Google" id="ProtNLM"/>
    </source>
</evidence>
<reference evidence="1" key="1">
    <citation type="submission" date="2021-04" db="EMBL/GenBank/DDBJ databases">
        <title>Oceanospirillales bacteria with DddD are important DMSP degraders in coastal seawater.</title>
        <authorList>
            <person name="Liu J."/>
        </authorList>
    </citation>
    <scope>NUCLEOTIDE SEQUENCE</scope>
    <source>
        <strain evidence="1">GY6</strain>
    </source>
</reference>
<protein>
    <recommendedName>
        <fullName evidence="3">Replication initiation protein RepC</fullName>
    </recommendedName>
</protein>
<evidence type="ECO:0000313" key="1">
    <source>
        <dbReference type="EMBL" id="UTW02910.1"/>
    </source>
</evidence>